<dbReference type="Gene3D" id="1.10.287.130">
    <property type="match status" value="1"/>
</dbReference>
<keyword evidence="8 21" id="KW-0812">Transmembrane</keyword>
<gene>
    <name evidence="25" type="ORF">I6G47_04485</name>
</gene>
<dbReference type="SUPFAM" id="SSF47226">
    <property type="entry name" value="Histidine-containing phosphotransfer domain, HPT domain"/>
    <property type="match status" value="1"/>
</dbReference>
<evidence type="ECO:0000256" key="6">
    <source>
        <dbReference type="ARBA" id="ARBA00022553"/>
    </source>
</evidence>
<keyword evidence="13 21" id="KW-1133">Transmembrane helix</keyword>
<dbReference type="GO" id="GO:0005886">
    <property type="term" value="C:plasma membrane"/>
    <property type="evidence" value="ECO:0007669"/>
    <property type="project" value="UniProtKB-SubCell"/>
</dbReference>
<dbReference type="Pfam" id="PF00072">
    <property type="entry name" value="Response_reg"/>
    <property type="match status" value="1"/>
</dbReference>
<dbReference type="PRINTS" id="PR00344">
    <property type="entry name" value="BCTRLSENSOR"/>
</dbReference>
<keyword evidence="6 20" id="KW-0597">Phosphoprotein</keyword>
<keyword evidence="26" id="KW-1185">Reference proteome</keyword>
<dbReference type="Proteomes" id="UP000595064">
    <property type="component" value="Chromosome"/>
</dbReference>
<dbReference type="PROSITE" id="PS50894">
    <property type="entry name" value="HPT"/>
    <property type="match status" value="1"/>
</dbReference>
<evidence type="ECO:0000256" key="10">
    <source>
        <dbReference type="ARBA" id="ARBA00022741"/>
    </source>
</evidence>
<dbReference type="InterPro" id="IPR003661">
    <property type="entry name" value="HisK_dim/P_dom"/>
</dbReference>
<feature type="modified residue" description="4-aspartylphosphate" evidence="20">
    <location>
        <position position="812"/>
    </location>
</feature>
<sequence>MEIHKKEIAEKEDLLLLARYNKRLLFGGGLIFSFLVIIVALFAASFEFNDFMEERRSIFQNKRTRILVEIETKQVIMMRGIIASELLWGQAHISQPAGVGRPGAMITGVSPVVLLEDKGDKPACRRYRDMLEELAYLANSSFLQDGRAISVYAFSPDGGFIGALLPQIPDEPERERMLLELQQQIAGLPKDKGVPLHSGQVRHPIWLPPTKSILTGEMSFQVVVSAFHRGKPFLTVVSDMPTQHIENLMQQGEDRSSFLIMDSRGSVALGVEPEGYSKADFFDIETSKFQGNLVSRYLLFKYGAVYKDGFFHYYSRISNTNMILLHVFSWKDAVFLKGKSFVYLILSLIFIVLFWCFLIYFYEKVFIPIYEKAKNVFDTEQLSRTIIAMAPYGLGLLDFKEKKMLLENSMMFKYKESAVLRGPVPGELLIGYFHRVYVEKYLGGGKSDYVPVSSEVVISNDGTIAELSMIMVKAKYQGRNVLLCGFADITAHKQVQRSLEDAKKAAEEANHEKSSFLAVMSHEIRTPLNAILGNLEILGRSILSMEQKTRLDIISNSSHSLLSLLNDVLDFSKVESGQMSVEMAGFDLKSVIRQVASIYKPLVTEAKIEFSLTIDDSLKSGYLGDAERIKQILNNLLSNALKFTKSGKIEVYASDRSGELNIKVSDTGIGIHHSQHAFIFDAFKQAGSEIATKFGGTGLGLTLCQRMAHLMGGEIRFSSVLGKGSIFELVLPAYHAQPASSAVAWEDGDVLLSEDEREDFSARILVVDDHPVNRMLLLDQLRIIGYEADSAEGGESALSMLAQLAYDLVLTDLQMPGMNGYVLAQHIRKDYPGIRVGAITANAGKHERDKCAKFGISDIIVKPASLKSIKEFIDRNIGKSGVCQVDALPARTSKISGYRDILVSTTQASLISLKKSLEKRDLVAVHREIHAMKGAFAVAGFNDIVQALDRISSLVNARDFRAVDGELVNFMDVLKDL</sequence>
<dbReference type="AlphaFoldDB" id="A0A7T2YUK7"/>
<evidence type="ECO:0000259" key="22">
    <source>
        <dbReference type="PROSITE" id="PS50109"/>
    </source>
</evidence>
<keyword evidence="4" id="KW-1003">Cell membrane</keyword>
<evidence type="ECO:0000259" key="24">
    <source>
        <dbReference type="PROSITE" id="PS50894"/>
    </source>
</evidence>
<evidence type="ECO:0000256" key="16">
    <source>
        <dbReference type="ARBA" id="ARBA00023136"/>
    </source>
</evidence>
<dbReference type="InterPro" id="IPR004358">
    <property type="entry name" value="Sig_transdc_His_kin-like_C"/>
</dbReference>
<dbReference type="EC" id="2.7.13.3" evidence="3"/>
<dbReference type="SUPFAM" id="SSF55874">
    <property type="entry name" value="ATPase domain of HSP90 chaperone/DNA topoisomerase II/histidine kinase"/>
    <property type="match status" value="1"/>
</dbReference>
<feature type="domain" description="Histidine kinase" evidence="22">
    <location>
        <begin position="519"/>
        <end position="735"/>
    </location>
</feature>
<dbReference type="PROSITE" id="PS50110">
    <property type="entry name" value="RESPONSE_REGULATORY"/>
    <property type="match status" value="1"/>
</dbReference>
<dbReference type="InterPro" id="IPR011006">
    <property type="entry name" value="CheY-like_superfamily"/>
</dbReference>
<dbReference type="SMART" id="SM00448">
    <property type="entry name" value="REC"/>
    <property type="match status" value="1"/>
</dbReference>
<keyword evidence="11" id="KW-0418">Kinase</keyword>
<evidence type="ECO:0000256" key="8">
    <source>
        <dbReference type="ARBA" id="ARBA00022692"/>
    </source>
</evidence>
<dbReference type="CDD" id="cd00082">
    <property type="entry name" value="HisKA"/>
    <property type="match status" value="1"/>
</dbReference>
<feature type="modified residue" description="Phosphohistidine" evidence="19">
    <location>
        <position position="930"/>
    </location>
</feature>
<accession>A0A7T2YUK7</accession>
<dbReference type="PANTHER" id="PTHR43047:SF72">
    <property type="entry name" value="OSMOSENSING HISTIDINE PROTEIN KINASE SLN1"/>
    <property type="match status" value="1"/>
</dbReference>
<dbReference type="KEGG" id="dla:I6G47_04485"/>
<dbReference type="InterPro" id="IPR036641">
    <property type="entry name" value="HPT_dom_sf"/>
</dbReference>
<keyword evidence="9" id="KW-0732">Signal</keyword>
<evidence type="ECO:0000256" key="15">
    <source>
        <dbReference type="ARBA" id="ARBA00023026"/>
    </source>
</evidence>
<dbReference type="PROSITE" id="PS50109">
    <property type="entry name" value="HIS_KIN"/>
    <property type="match status" value="1"/>
</dbReference>
<evidence type="ECO:0000256" key="14">
    <source>
        <dbReference type="ARBA" id="ARBA00023012"/>
    </source>
</evidence>
<dbReference type="SUPFAM" id="SSF47384">
    <property type="entry name" value="Homodimeric domain of signal transducing histidine kinase"/>
    <property type="match status" value="1"/>
</dbReference>
<evidence type="ECO:0000256" key="11">
    <source>
        <dbReference type="ARBA" id="ARBA00022777"/>
    </source>
</evidence>
<name>A0A7T2YUK7_9BURK</name>
<dbReference type="CDD" id="cd16922">
    <property type="entry name" value="HATPase_EvgS-ArcB-TorS-like"/>
    <property type="match status" value="1"/>
</dbReference>
<dbReference type="PANTHER" id="PTHR43047">
    <property type="entry name" value="TWO-COMPONENT HISTIDINE PROTEIN KINASE"/>
    <property type="match status" value="1"/>
</dbReference>
<evidence type="ECO:0000256" key="2">
    <source>
        <dbReference type="ARBA" id="ARBA00004429"/>
    </source>
</evidence>
<evidence type="ECO:0000313" key="25">
    <source>
        <dbReference type="EMBL" id="QPS82352.1"/>
    </source>
</evidence>
<evidence type="ECO:0000259" key="23">
    <source>
        <dbReference type="PROSITE" id="PS50110"/>
    </source>
</evidence>
<dbReference type="GO" id="GO:0009927">
    <property type="term" value="F:histidine phosphotransfer kinase activity"/>
    <property type="evidence" value="ECO:0007669"/>
    <property type="project" value="TreeGrafter"/>
</dbReference>
<dbReference type="EMBL" id="CP065748">
    <property type="protein sequence ID" value="QPS82352.1"/>
    <property type="molecule type" value="Genomic_DNA"/>
</dbReference>
<keyword evidence="5" id="KW-0997">Cell inner membrane</keyword>
<dbReference type="InterPro" id="IPR008207">
    <property type="entry name" value="Sig_transdc_His_kin_Hpt_dom"/>
</dbReference>
<dbReference type="InterPro" id="IPR005467">
    <property type="entry name" value="His_kinase_dom"/>
</dbReference>
<dbReference type="CDD" id="cd17546">
    <property type="entry name" value="REC_hyHK_CKI1_RcsC-like"/>
    <property type="match status" value="1"/>
</dbReference>
<comment type="catalytic activity">
    <reaction evidence="1">
        <text>ATP + protein L-histidine = ADP + protein N-phospho-L-histidine.</text>
        <dbReference type="EC" id="2.7.13.3"/>
    </reaction>
</comment>
<evidence type="ECO:0000256" key="18">
    <source>
        <dbReference type="ARBA" id="ARBA00070152"/>
    </source>
</evidence>
<evidence type="ECO:0000256" key="1">
    <source>
        <dbReference type="ARBA" id="ARBA00000085"/>
    </source>
</evidence>
<evidence type="ECO:0000256" key="12">
    <source>
        <dbReference type="ARBA" id="ARBA00022840"/>
    </source>
</evidence>
<dbReference type="Gene3D" id="3.40.50.2300">
    <property type="match status" value="1"/>
</dbReference>
<comment type="subcellular location">
    <subcellularLocation>
        <location evidence="2">Cell inner membrane</location>
        <topology evidence="2">Multi-pass membrane protein</topology>
    </subcellularLocation>
</comment>
<proteinExistence type="predicted"/>
<dbReference type="InterPro" id="IPR036890">
    <property type="entry name" value="HATPase_C_sf"/>
</dbReference>
<dbReference type="FunFam" id="1.10.287.130:FF:000004">
    <property type="entry name" value="Ethylene receptor 1"/>
    <property type="match status" value="1"/>
</dbReference>
<dbReference type="RefSeq" id="WP_034348168.1">
    <property type="nucleotide sequence ID" value="NZ_CP065748.1"/>
</dbReference>
<keyword evidence="15" id="KW-0843">Virulence</keyword>
<evidence type="ECO:0000256" key="5">
    <source>
        <dbReference type="ARBA" id="ARBA00022519"/>
    </source>
</evidence>
<dbReference type="Gene3D" id="3.30.565.10">
    <property type="entry name" value="Histidine kinase-like ATPase, C-terminal domain"/>
    <property type="match status" value="1"/>
</dbReference>
<keyword evidence="12" id="KW-0067">ATP-binding</keyword>
<dbReference type="Pfam" id="PF02518">
    <property type="entry name" value="HATPase_c"/>
    <property type="match status" value="1"/>
</dbReference>
<reference evidence="25 26" key="1">
    <citation type="submission" date="2020-12" db="EMBL/GenBank/DDBJ databases">
        <title>FDA dAtabase for Regulatory Grade micrObial Sequences (FDA-ARGOS): Supporting development and validation of Infectious Disease Dx tests.</title>
        <authorList>
            <person name="Sproer C."/>
            <person name="Gronow S."/>
            <person name="Severitt S."/>
            <person name="Schroder I."/>
            <person name="Tallon L."/>
            <person name="Sadzewicz L."/>
            <person name="Zhao X."/>
            <person name="Boylan J."/>
            <person name="Ott S."/>
            <person name="Bowen H."/>
            <person name="Vavikolanu K."/>
            <person name="Mehta A."/>
            <person name="Aluvathingal J."/>
            <person name="Nadendla S."/>
            <person name="Lowell S."/>
            <person name="Myers T."/>
            <person name="Yan Y."/>
            <person name="Sichtig H."/>
        </authorList>
    </citation>
    <scope>NUCLEOTIDE SEQUENCE [LARGE SCALE GENOMIC DNA]</scope>
    <source>
        <strain evidence="25 26">FDAARGOS_890</strain>
    </source>
</reference>
<dbReference type="GO" id="GO:0005524">
    <property type="term" value="F:ATP binding"/>
    <property type="evidence" value="ECO:0007669"/>
    <property type="project" value="UniProtKB-KW"/>
</dbReference>
<comment type="function">
    <text evidence="17">Member of the two-component regulatory system BvgS/BvgA. Phosphorylates BvgA via a four-step phosphorelay in response to environmental signals.</text>
</comment>
<dbReference type="GO" id="GO:0000155">
    <property type="term" value="F:phosphorelay sensor kinase activity"/>
    <property type="evidence" value="ECO:0007669"/>
    <property type="project" value="InterPro"/>
</dbReference>
<evidence type="ECO:0000256" key="4">
    <source>
        <dbReference type="ARBA" id="ARBA00022475"/>
    </source>
</evidence>
<evidence type="ECO:0000256" key="9">
    <source>
        <dbReference type="ARBA" id="ARBA00022729"/>
    </source>
</evidence>
<organism evidence="25 26">
    <name type="scientific">Delftia lacustris</name>
    <dbReference type="NCBI Taxonomy" id="558537"/>
    <lineage>
        <taxon>Bacteria</taxon>
        <taxon>Pseudomonadati</taxon>
        <taxon>Pseudomonadota</taxon>
        <taxon>Betaproteobacteria</taxon>
        <taxon>Burkholderiales</taxon>
        <taxon>Comamonadaceae</taxon>
        <taxon>Delftia</taxon>
    </lineage>
</organism>
<evidence type="ECO:0000256" key="17">
    <source>
        <dbReference type="ARBA" id="ARBA00058004"/>
    </source>
</evidence>
<dbReference type="FunFam" id="3.30.565.10:FF:000010">
    <property type="entry name" value="Sensor histidine kinase RcsC"/>
    <property type="match status" value="1"/>
</dbReference>
<evidence type="ECO:0000256" key="20">
    <source>
        <dbReference type="PROSITE-ProRule" id="PRU00169"/>
    </source>
</evidence>
<protein>
    <recommendedName>
        <fullName evidence="18">Virulence sensor protein BvgS</fullName>
        <ecNumber evidence="3">2.7.13.3</ecNumber>
    </recommendedName>
</protein>
<feature type="domain" description="HPt" evidence="24">
    <location>
        <begin position="891"/>
        <end position="977"/>
    </location>
</feature>
<dbReference type="Gene3D" id="1.20.120.160">
    <property type="entry name" value="HPT domain"/>
    <property type="match status" value="1"/>
</dbReference>
<feature type="transmembrane region" description="Helical" evidence="21">
    <location>
        <begin position="24"/>
        <end position="46"/>
    </location>
</feature>
<keyword evidence="14" id="KW-0902">Two-component regulatory system</keyword>
<evidence type="ECO:0000256" key="7">
    <source>
        <dbReference type="ARBA" id="ARBA00022679"/>
    </source>
</evidence>
<evidence type="ECO:0000256" key="19">
    <source>
        <dbReference type="PROSITE-ProRule" id="PRU00110"/>
    </source>
</evidence>
<dbReference type="InterPro" id="IPR001789">
    <property type="entry name" value="Sig_transdc_resp-reg_receiver"/>
</dbReference>
<evidence type="ECO:0000256" key="21">
    <source>
        <dbReference type="SAM" id="Phobius"/>
    </source>
</evidence>
<feature type="transmembrane region" description="Helical" evidence="21">
    <location>
        <begin position="341"/>
        <end position="362"/>
    </location>
</feature>
<keyword evidence="7" id="KW-0808">Transferase</keyword>
<dbReference type="SMART" id="SM00387">
    <property type="entry name" value="HATPase_c"/>
    <property type="match status" value="1"/>
</dbReference>
<dbReference type="InterPro" id="IPR036097">
    <property type="entry name" value="HisK_dim/P_sf"/>
</dbReference>
<dbReference type="SMART" id="SM00388">
    <property type="entry name" value="HisKA"/>
    <property type="match status" value="1"/>
</dbReference>
<keyword evidence="16 21" id="KW-0472">Membrane</keyword>
<dbReference type="SUPFAM" id="SSF52172">
    <property type="entry name" value="CheY-like"/>
    <property type="match status" value="1"/>
</dbReference>
<keyword evidence="10" id="KW-0547">Nucleotide-binding</keyword>
<evidence type="ECO:0000256" key="13">
    <source>
        <dbReference type="ARBA" id="ARBA00022989"/>
    </source>
</evidence>
<evidence type="ECO:0000313" key="26">
    <source>
        <dbReference type="Proteomes" id="UP000595064"/>
    </source>
</evidence>
<evidence type="ECO:0000256" key="3">
    <source>
        <dbReference type="ARBA" id="ARBA00012438"/>
    </source>
</evidence>
<dbReference type="Pfam" id="PF00512">
    <property type="entry name" value="HisKA"/>
    <property type="match status" value="1"/>
</dbReference>
<feature type="domain" description="Response regulatory" evidence="23">
    <location>
        <begin position="763"/>
        <end position="877"/>
    </location>
</feature>
<dbReference type="InterPro" id="IPR003594">
    <property type="entry name" value="HATPase_dom"/>
</dbReference>